<name>A0A1U7S3K7_ALLSI</name>
<dbReference type="RefSeq" id="XP_006023809.1">
    <property type="nucleotide sequence ID" value="XM_006023747.2"/>
</dbReference>
<accession>A0A1U7S3K7</accession>
<dbReference type="InterPro" id="IPR000626">
    <property type="entry name" value="Ubiquitin-like_dom"/>
</dbReference>
<dbReference type="FunFam" id="3.10.20.90:FF:000205">
    <property type="entry name" value="2'-5'-oligoadenylate synthase-like protein 2"/>
    <property type="match status" value="1"/>
</dbReference>
<feature type="domain" description="Ubiquitin-like" evidence="1">
    <location>
        <begin position="1"/>
        <end position="76"/>
    </location>
</feature>
<keyword evidence="2" id="KW-1185">Reference proteome</keyword>
<dbReference type="KEGG" id="asn:102378132"/>
<dbReference type="PANTHER" id="PTHR10666">
    <property type="entry name" value="UBIQUITIN"/>
    <property type="match status" value="1"/>
</dbReference>
<dbReference type="Proteomes" id="UP000189705">
    <property type="component" value="Unplaced"/>
</dbReference>
<dbReference type="SUPFAM" id="SSF54236">
    <property type="entry name" value="Ubiquitin-like"/>
    <property type="match status" value="1"/>
</dbReference>
<dbReference type="eggNOG" id="KOG0001">
    <property type="taxonomic scope" value="Eukaryota"/>
</dbReference>
<evidence type="ECO:0000313" key="3">
    <source>
        <dbReference type="RefSeq" id="XP_006023809.1"/>
    </source>
</evidence>
<dbReference type="InterPro" id="IPR050158">
    <property type="entry name" value="Ubiquitin_ubiquitin-like"/>
</dbReference>
<evidence type="ECO:0000259" key="1">
    <source>
        <dbReference type="PROSITE" id="PS50053"/>
    </source>
</evidence>
<dbReference type="InterPro" id="IPR019956">
    <property type="entry name" value="Ubiquitin_dom"/>
</dbReference>
<organism evidence="2 3">
    <name type="scientific">Alligator sinensis</name>
    <name type="common">Chinese alligator</name>
    <dbReference type="NCBI Taxonomy" id="38654"/>
    <lineage>
        <taxon>Eukaryota</taxon>
        <taxon>Metazoa</taxon>
        <taxon>Chordata</taxon>
        <taxon>Craniata</taxon>
        <taxon>Vertebrata</taxon>
        <taxon>Euteleostomi</taxon>
        <taxon>Archelosauria</taxon>
        <taxon>Archosauria</taxon>
        <taxon>Crocodylia</taxon>
        <taxon>Alligatoridae</taxon>
        <taxon>Alligatorinae</taxon>
        <taxon>Alligator</taxon>
    </lineage>
</organism>
<dbReference type="InterPro" id="IPR029071">
    <property type="entry name" value="Ubiquitin-like_domsf"/>
</dbReference>
<dbReference type="InParanoid" id="A0A1U7S3K7"/>
<dbReference type="Pfam" id="PF00240">
    <property type="entry name" value="ubiquitin"/>
    <property type="match status" value="1"/>
</dbReference>
<dbReference type="Gene3D" id="3.10.20.90">
    <property type="entry name" value="Phosphatidylinositol 3-kinase Catalytic Subunit, Chain A, domain 1"/>
    <property type="match status" value="1"/>
</dbReference>
<evidence type="ECO:0000313" key="2">
    <source>
        <dbReference type="Proteomes" id="UP000189705"/>
    </source>
</evidence>
<reference evidence="3" key="1">
    <citation type="submission" date="2025-08" db="UniProtKB">
        <authorList>
            <consortium name="RefSeq"/>
        </authorList>
    </citation>
    <scope>IDENTIFICATION</scope>
</reference>
<dbReference type="AlphaFoldDB" id="A0A1U7S3K7"/>
<dbReference type="PROSITE" id="PS50053">
    <property type="entry name" value="UBIQUITIN_2"/>
    <property type="match status" value="1"/>
</dbReference>
<dbReference type="STRING" id="38654.A0A1U7S3K7"/>
<gene>
    <name evidence="3" type="primary">LOC102378132</name>
</gene>
<dbReference type="SMART" id="SM00213">
    <property type="entry name" value="UBQ"/>
    <property type="match status" value="1"/>
</dbReference>
<proteinExistence type="predicted"/>
<dbReference type="OrthoDB" id="1885901at2759"/>
<dbReference type="PRINTS" id="PR00348">
    <property type="entry name" value="UBIQUITIN"/>
</dbReference>
<sequence>MEIFVKGHDGRTYTFGARPTDTVQNLKAKIQAKLKVPVDQQRLTHNSQELEDRHPLTYYHIENHSTIYLLLRLRGGCRSPRALSPPLATVL</sequence>
<dbReference type="GeneID" id="102378132"/>
<protein>
    <submittedName>
        <fullName evidence="3">Ubiquitin-like</fullName>
    </submittedName>
</protein>